<dbReference type="InterPro" id="IPR050706">
    <property type="entry name" value="Cyclic-di-GMP_PDE-like"/>
</dbReference>
<dbReference type="Proteomes" id="UP000460715">
    <property type="component" value="Unassembled WGS sequence"/>
</dbReference>
<dbReference type="PANTHER" id="PTHR33121:SF79">
    <property type="entry name" value="CYCLIC DI-GMP PHOSPHODIESTERASE PDED-RELATED"/>
    <property type="match status" value="1"/>
</dbReference>
<dbReference type="Gene3D" id="3.20.20.450">
    <property type="entry name" value="EAL domain"/>
    <property type="match status" value="1"/>
</dbReference>
<dbReference type="OrthoDB" id="9793210at2"/>
<evidence type="ECO:0000313" key="3">
    <source>
        <dbReference type="Proteomes" id="UP000460715"/>
    </source>
</evidence>
<comment type="caution">
    <text evidence="2">The sequence shown here is derived from an EMBL/GenBank/DDBJ whole genome shotgun (WGS) entry which is preliminary data.</text>
</comment>
<sequence length="422" mass="46535">MPTSIPAGEQARLAALEATGLMEGLPDPRIEDAAGRAAQLLERPLSAVTLLEAGRQIIRFGSPELRGFIPREASFCDTALRRPDEVLVVTDAQKDPRFAALPLAGGELGLRFYAGKPIRSPGGFPLGALCVLDHRPGHLSPGQESVLRELAREVEGLVAEHQSRWQERQALMRDLRLAVANDALFLNWQPIVEARSLRIHGYEALARWQRPRHGIVPPDRFIPLAEQDGLVGRIDKAMLRKACAEAAAWPLPARVSVNFSADWVRQAGATLPHLVEQELARSGLPADRLMIEITEGVLIDSPDCALGKIQALRSLGVRVALDDFGTGYSSLGYLERFPFDVLKIDRRFLRRLGQEPRAEVVLRATLRLGRELGMTVCVEGVEDQEQLAFLQREGCDLVQGYLLGRPGEAILDRTCLQPRESC</sequence>
<dbReference type="CDD" id="cd01948">
    <property type="entry name" value="EAL"/>
    <property type="match status" value="1"/>
</dbReference>
<dbReference type="SMART" id="SM00065">
    <property type="entry name" value="GAF"/>
    <property type="match status" value="1"/>
</dbReference>
<dbReference type="RefSeq" id="WP_160936709.1">
    <property type="nucleotide sequence ID" value="NZ_SNVJ01000006.1"/>
</dbReference>
<evidence type="ECO:0000313" key="2">
    <source>
        <dbReference type="EMBL" id="MXP63593.1"/>
    </source>
</evidence>
<dbReference type="InterPro" id="IPR035919">
    <property type="entry name" value="EAL_sf"/>
</dbReference>
<reference evidence="2 3" key="1">
    <citation type="submission" date="2019-03" db="EMBL/GenBank/DDBJ databases">
        <title>Roseomonas sp. a novel Roseomonas species isolated from Sea whip Gorgonian.</title>
        <authorList>
            <person name="Li F."/>
            <person name="Pan X."/>
            <person name="Huang S."/>
            <person name="Li Z."/>
            <person name="Meng B."/>
        </authorList>
    </citation>
    <scope>NUCLEOTIDE SEQUENCE [LARGE SCALE GENOMIC DNA]</scope>
    <source>
        <strain evidence="2 3">M0104</strain>
    </source>
</reference>
<dbReference type="InterPro" id="IPR003018">
    <property type="entry name" value="GAF"/>
</dbReference>
<dbReference type="SUPFAM" id="SSF141868">
    <property type="entry name" value="EAL domain-like"/>
    <property type="match status" value="1"/>
</dbReference>
<evidence type="ECO:0000259" key="1">
    <source>
        <dbReference type="PROSITE" id="PS50883"/>
    </source>
</evidence>
<organism evidence="2 3">
    <name type="scientific">Teichococcus coralli</name>
    <dbReference type="NCBI Taxonomy" id="2545983"/>
    <lineage>
        <taxon>Bacteria</taxon>
        <taxon>Pseudomonadati</taxon>
        <taxon>Pseudomonadota</taxon>
        <taxon>Alphaproteobacteria</taxon>
        <taxon>Acetobacterales</taxon>
        <taxon>Roseomonadaceae</taxon>
        <taxon>Roseomonas</taxon>
    </lineage>
</organism>
<dbReference type="GO" id="GO:0071111">
    <property type="term" value="F:cyclic-guanylate-specific phosphodiesterase activity"/>
    <property type="evidence" value="ECO:0007669"/>
    <property type="project" value="InterPro"/>
</dbReference>
<proteinExistence type="predicted"/>
<name>A0A845B7I0_9PROT</name>
<protein>
    <submittedName>
        <fullName evidence="2">EAL domain-containing protein</fullName>
    </submittedName>
</protein>
<keyword evidence="3" id="KW-1185">Reference proteome</keyword>
<dbReference type="SUPFAM" id="SSF55781">
    <property type="entry name" value="GAF domain-like"/>
    <property type="match status" value="1"/>
</dbReference>
<dbReference type="EMBL" id="SNVJ01000006">
    <property type="protein sequence ID" value="MXP63593.1"/>
    <property type="molecule type" value="Genomic_DNA"/>
</dbReference>
<dbReference type="InterPro" id="IPR029016">
    <property type="entry name" value="GAF-like_dom_sf"/>
</dbReference>
<feature type="domain" description="EAL" evidence="1">
    <location>
        <begin position="168"/>
        <end position="420"/>
    </location>
</feature>
<dbReference type="SMART" id="SM00052">
    <property type="entry name" value="EAL"/>
    <property type="match status" value="1"/>
</dbReference>
<dbReference type="Gene3D" id="3.30.450.40">
    <property type="match status" value="1"/>
</dbReference>
<dbReference type="InterPro" id="IPR001633">
    <property type="entry name" value="EAL_dom"/>
</dbReference>
<gene>
    <name evidence="2" type="ORF">E0493_09560</name>
</gene>
<dbReference type="PANTHER" id="PTHR33121">
    <property type="entry name" value="CYCLIC DI-GMP PHOSPHODIESTERASE PDEF"/>
    <property type="match status" value="1"/>
</dbReference>
<accession>A0A845B7I0</accession>
<dbReference type="PROSITE" id="PS50883">
    <property type="entry name" value="EAL"/>
    <property type="match status" value="1"/>
</dbReference>
<dbReference type="AlphaFoldDB" id="A0A845B7I0"/>
<dbReference type="Pfam" id="PF00563">
    <property type="entry name" value="EAL"/>
    <property type="match status" value="1"/>
</dbReference>